<comment type="cofactor">
    <cofactor evidence="3">
        <name>Mg(2+)</name>
        <dbReference type="ChEBI" id="CHEBI:18420"/>
    </cofactor>
    <text evidence="3">Binds 2 magnesium ions per subunit.</text>
</comment>
<dbReference type="Proteomes" id="UP000199092">
    <property type="component" value="Chromosome I"/>
</dbReference>
<feature type="binding site" evidence="3">
    <location>
        <position position="63"/>
    </location>
    <ligand>
        <name>Mg(2+)</name>
        <dbReference type="ChEBI" id="CHEBI:18420"/>
        <label>1</label>
    </ligand>
</feature>
<dbReference type="SUPFAM" id="SSF52799">
    <property type="entry name" value="(Phosphotyrosine protein) phosphatases II"/>
    <property type="match status" value="1"/>
</dbReference>
<dbReference type="Gene3D" id="1.10.4080.10">
    <property type="entry name" value="ADP-ribosylation/Crystallin J1"/>
    <property type="match status" value="1"/>
</dbReference>
<dbReference type="OrthoDB" id="9798107at2"/>
<dbReference type="SUPFAM" id="SSF101478">
    <property type="entry name" value="ADP-ribosylglycohydrolase"/>
    <property type="match status" value="1"/>
</dbReference>
<feature type="binding site" evidence="3">
    <location>
        <position position="65"/>
    </location>
    <ligand>
        <name>Mg(2+)</name>
        <dbReference type="ChEBI" id="CHEBI:18420"/>
        <label>1</label>
    </ligand>
</feature>
<dbReference type="InterPro" id="IPR005502">
    <property type="entry name" value="Ribosyl_crysJ1"/>
</dbReference>
<dbReference type="InterPro" id="IPR029021">
    <property type="entry name" value="Prot-tyrosine_phosphatase-like"/>
</dbReference>
<dbReference type="RefSeq" id="WP_091414839.1">
    <property type="nucleotide sequence ID" value="NZ_LT629749.1"/>
</dbReference>
<evidence type="ECO:0000313" key="5">
    <source>
        <dbReference type="Proteomes" id="UP000199092"/>
    </source>
</evidence>
<keyword evidence="2 4" id="KW-0378">Hydrolase</keyword>
<organism evidence="4 5">
    <name type="scientific">Friedmanniella luteola</name>
    <dbReference type="NCBI Taxonomy" id="546871"/>
    <lineage>
        <taxon>Bacteria</taxon>
        <taxon>Bacillati</taxon>
        <taxon>Actinomycetota</taxon>
        <taxon>Actinomycetes</taxon>
        <taxon>Propionibacteriales</taxon>
        <taxon>Nocardioidaceae</taxon>
        <taxon>Friedmanniella</taxon>
    </lineage>
</organism>
<keyword evidence="3" id="KW-0460">Magnesium</keyword>
<name>A0A1H1ZJW3_9ACTN</name>
<reference evidence="4 5" key="1">
    <citation type="submission" date="2016-10" db="EMBL/GenBank/DDBJ databases">
        <authorList>
            <person name="de Groot N.N."/>
        </authorList>
    </citation>
    <scope>NUCLEOTIDE SEQUENCE [LARGE SCALE GENOMIC DNA]</scope>
    <source>
        <strain evidence="4 5">DSM 21741</strain>
    </source>
</reference>
<dbReference type="AlphaFoldDB" id="A0A1H1ZJW3"/>
<dbReference type="PANTHER" id="PTHR16222">
    <property type="entry name" value="ADP-RIBOSYLGLYCOHYDROLASE"/>
    <property type="match status" value="1"/>
</dbReference>
<keyword evidence="3" id="KW-0479">Metal-binding</keyword>
<gene>
    <name evidence="4" type="ORF">SAMN04488543_3799</name>
</gene>
<evidence type="ECO:0000256" key="1">
    <source>
        <dbReference type="ARBA" id="ARBA00010702"/>
    </source>
</evidence>
<proteinExistence type="inferred from homology"/>
<dbReference type="STRING" id="546871.SAMN04488543_3799"/>
<dbReference type="GO" id="GO:0046872">
    <property type="term" value="F:metal ion binding"/>
    <property type="evidence" value="ECO:0007669"/>
    <property type="project" value="UniProtKB-KW"/>
</dbReference>
<feature type="binding site" evidence="3">
    <location>
        <position position="285"/>
    </location>
    <ligand>
        <name>Mg(2+)</name>
        <dbReference type="ChEBI" id="CHEBI:18420"/>
        <label>1</label>
    </ligand>
</feature>
<dbReference type="InterPro" id="IPR036705">
    <property type="entry name" value="Ribosyl_crysJ1_sf"/>
</dbReference>
<dbReference type="Gene3D" id="3.90.190.10">
    <property type="entry name" value="Protein tyrosine phosphatase superfamily"/>
    <property type="match status" value="1"/>
</dbReference>
<protein>
    <submittedName>
        <fullName evidence="4">ADP-ribosylglycohydrolase</fullName>
    </submittedName>
</protein>
<sequence>MTHFSPGSSLTAAQSDRAVGVLLALACGDALGAGYEFGPPLAADVEIQMHGGGSFGWAPGEWTDDTSMAVALAEVSAAGADLRSSAAQDRVARRWVGWGREAKDVGVQTRAVFTAASAGRSGPPSAADLRAAAQELHRRTGRTGGNGSLMRTAPVALAFLHDADALVEAAMALSALTHADPEAGEACVLWCLAIRHAVVHGTVDGLRLGLDRLPAERRAAWAERLDVAEEREPSSFAHNGWVVEALQGAWSAISRTPVPKGSDGSLQPADHLRLSLEAAVRGGRDTDTVAAIAGACLGATWGASAVPSAWRRLLHGWPGLRARDLVRLGVLSAQQGRPDRAGWPSDAVVDYGRWAERHVLVRHPHDPQVWLSGVGALERLPAGVDAVVSLCRLGADEVPATGVAAGDHVEIWLIDSSDPAKNPHLTFVLHDAAAAVRQLRSEGRTVLLHCVQAQSRTPTVAALYGALLTGRPAADCLDDVLRVLPRAHPNAALRQALEDH</sequence>
<feature type="binding site" evidence="3">
    <location>
        <position position="287"/>
    </location>
    <ligand>
        <name>Mg(2+)</name>
        <dbReference type="ChEBI" id="CHEBI:18420"/>
        <label>1</label>
    </ligand>
</feature>
<accession>A0A1H1ZJW3</accession>
<evidence type="ECO:0000256" key="2">
    <source>
        <dbReference type="ARBA" id="ARBA00022801"/>
    </source>
</evidence>
<dbReference type="InterPro" id="IPR050792">
    <property type="entry name" value="ADP-ribosylglycohydrolase"/>
</dbReference>
<feature type="binding site" evidence="3">
    <location>
        <position position="64"/>
    </location>
    <ligand>
        <name>Mg(2+)</name>
        <dbReference type="ChEBI" id="CHEBI:18420"/>
        <label>1</label>
    </ligand>
</feature>
<feature type="binding site" evidence="3">
    <location>
        <position position="288"/>
    </location>
    <ligand>
        <name>Mg(2+)</name>
        <dbReference type="ChEBI" id="CHEBI:18420"/>
        <label>1</label>
    </ligand>
</feature>
<dbReference type="EMBL" id="LT629749">
    <property type="protein sequence ID" value="SDT33516.1"/>
    <property type="molecule type" value="Genomic_DNA"/>
</dbReference>
<evidence type="ECO:0000313" key="4">
    <source>
        <dbReference type="EMBL" id="SDT33516.1"/>
    </source>
</evidence>
<comment type="similarity">
    <text evidence="1">Belongs to the ADP-ribosylglycohydrolase family.</text>
</comment>
<dbReference type="GO" id="GO:0016787">
    <property type="term" value="F:hydrolase activity"/>
    <property type="evidence" value="ECO:0007669"/>
    <property type="project" value="UniProtKB-KW"/>
</dbReference>
<dbReference type="Pfam" id="PF03747">
    <property type="entry name" value="ADP_ribosyl_GH"/>
    <property type="match status" value="1"/>
</dbReference>
<dbReference type="PANTHER" id="PTHR16222:SF24">
    <property type="entry name" value="ADP-RIBOSYLHYDROLASE ARH3"/>
    <property type="match status" value="1"/>
</dbReference>
<keyword evidence="5" id="KW-1185">Reference proteome</keyword>
<evidence type="ECO:0000256" key="3">
    <source>
        <dbReference type="PIRSR" id="PIRSR605502-1"/>
    </source>
</evidence>